<evidence type="ECO:0000313" key="4">
    <source>
        <dbReference type="Proteomes" id="UP000317638"/>
    </source>
</evidence>
<comment type="caution">
    <text evidence="3">The sequence shown here is derived from an EMBL/GenBank/DDBJ whole genome shotgun (WGS) entry which is preliminary data.</text>
</comment>
<name>A0A553K061_9ACTN</name>
<evidence type="ECO:0000259" key="2">
    <source>
        <dbReference type="Pfam" id="PF25838"/>
    </source>
</evidence>
<organism evidence="3 4">
    <name type="scientific">Tessaracoccus rhinocerotis</name>
    <dbReference type="NCBI Taxonomy" id="1689449"/>
    <lineage>
        <taxon>Bacteria</taxon>
        <taxon>Bacillati</taxon>
        <taxon>Actinomycetota</taxon>
        <taxon>Actinomycetes</taxon>
        <taxon>Propionibacteriales</taxon>
        <taxon>Propionibacteriaceae</taxon>
        <taxon>Tessaracoccus</taxon>
    </lineage>
</organism>
<dbReference type="EMBL" id="VKKG01000003">
    <property type="protein sequence ID" value="TRY18084.1"/>
    <property type="molecule type" value="Genomic_DNA"/>
</dbReference>
<feature type="domain" description="D-apionate lactonase N-terminal" evidence="1">
    <location>
        <begin position="6"/>
        <end position="226"/>
    </location>
</feature>
<dbReference type="OrthoDB" id="931854at2"/>
<proteinExistence type="predicted"/>
<dbReference type="AlphaFoldDB" id="A0A553K061"/>
<evidence type="ECO:0000313" key="3">
    <source>
        <dbReference type="EMBL" id="TRY18084.1"/>
    </source>
</evidence>
<accession>A0A553K061</accession>
<dbReference type="InterPro" id="IPR058788">
    <property type="entry name" value="ApnL_N"/>
</dbReference>
<dbReference type="RefSeq" id="WP_143938060.1">
    <property type="nucleotide sequence ID" value="NZ_VKKG01000003.1"/>
</dbReference>
<dbReference type="Pfam" id="PF25838">
    <property type="entry name" value="Apionate_lact_M"/>
    <property type="match status" value="1"/>
</dbReference>
<evidence type="ECO:0000259" key="1">
    <source>
        <dbReference type="Pfam" id="PF25837"/>
    </source>
</evidence>
<dbReference type="Proteomes" id="UP000317638">
    <property type="component" value="Unassembled WGS sequence"/>
</dbReference>
<reference evidence="3 4" key="1">
    <citation type="submission" date="2019-07" db="EMBL/GenBank/DDBJ databases">
        <authorList>
            <person name="Zhou L.-Y."/>
        </authorList>
    </citation>
    <scope>NUCLEOTIDE SEQUENCE [LARGE SCALE GENOMIC DNA]</scope>
    <source>
        <strain evidence="3 4">YIM 101269</strain>
    </source>
</reference>
<dbReference type="InterPro" id="IPR058787">
    <property type="entry name" value="ApnL_M"/>
</dbReference>
<protein>
    <submittedName>
        <fullName evidence="3">Uncharacterized protein</fullName>
    </submittedName>
</protein>
<sequence>MSEVGRERLVLGELSARLDGADLRDVTWRGADVANRIHVAVRDADWGTIPAEISALRVEPWGRGAEVHFELDHRPGGAPLLVRGSYHLTPDEVVATIEGEWTGRFATNRSGLCILHPLSHVGGRVDSSLGGSPGIGRPVPQLIVPQRVAADGTTLPALGPFDRLGVTAGGIHIDHRFEGELFETEDQRNWSDASFKTYGTPSSEPRPRLVTAGDRIFQRVSIRFENAARGHHEQPEHAVGGTQLLALLDDVVPDAQLAAALEVVDGIRARVRGDDAEAARATMQQAATARVWDLEVLAGPDTDWQAVRAALPTPSPARLLVLPDDERWETTPAEWVDTARAALGGVVTVVGGGTTRNLAELQRHLLVGFDVVSFTYSPRVHAVDATSIEQTLAAYPAMVATARERSAGAVVSVGPLRDPDGLPSGWVGRSVRAWREAGADVLCIGTVPEVPHLLADADG</sequence>
<keyword evidence="4" id="KW-1185">Reference proteome</keyword>
<feature type="domain" description="D-apionate lactonase TIM barrel" evidence="2">
    <location>
        <begin position="308"/>
        <end position="416"/>
    </location>
</feature>
<dbReference type="Pfam" id="PF25837">
    <property type="entry name" value="Apionate_lact_N"/>
    <property type="match status" value="1"/>
</dbReference>
<gene>
    <name evidence="3" type="ORF">FOJ82_08480</name>
</gene>